<organism evidence="2 3">
    <name type="scientific">Microbacterium fluvii</name>
    <dbReference type="NCBI Taxonomy" id="415215"/>
    <lineage>
        <taxon>Bacteria</taxon>
        <taxon>Bacillati</taxon>
        <taxon>Actinomycetota</taxon>
        <taxon>Actinomycetes</taxon>
        <taxon>Micrococcales</taxon>
        <taxon>Microbacteriaceae</taxon>
        <taxon>Microbacterium</taxon>
    </lineage>
</organism>
<dbReference type="InterPro" id="IPR036390">
    <property type="entry name" value="WH_DNA-bd_sf"/>
</dbReference>
<proteinExistence type="predicted"/>
<evidence type="ECO:0000259" key="1">
    <source>
        <dbReference type="PROSITE" id="PS50995"/>
    </source>
</evidence>
<dbReference type="InterPro" id="IPR039422">
    <property type="entry name" value="MarR/SlyA-like"/>
</dbReference>
<evidence type="ECO:0000313" key="3">
    <source>
        <dbReference type="Proteomes" id="UP001596507"/>
    </source>
</evidence>
<dbReference type="RefSeq" id="WP_262875157.1">
    <property type="nucleotide sequence ID" value="NZ_BAABKW010000007.1"/>
</dbReference>
<dbReference type="InterPro" id="IPR000835">
    <property type="entry name" value="HTH_MarR-typ"/>
</dbReference>
<name>A0ABW2HFZ6_9MICO</name>
<dbReference type="EMBL" id="JBHTBE010000004">
    <property type="protein sequence ID" value="MFC7270227.1"/>
    <property type="molecule type" value="Genomic_DNA"/>
</dbReference>
<dbReference type="SMART" id="SM00347">
    <property type="entry name" value="HTH_MARR"/>
    <property type="match status" value="1"/>
</dbReference>
<accession>A0ABW2HFZ6</accession>
<dbReference type="InterPro" id="IPR036388">
    <property type="entry name" value="WH-like_DNA-bd_sf"/>
</dbReference>
<dbReference type="CDD" id="cd00090">
    <property type="entry name" value="HTH_ARSR"/>
    <property type="match status" value="1"/>
</dbReference>
<gene>
    <name evidence="2" type="ORF">ACFQRL_14780</name>
</gene>
<dbReference type="InterPro" id="IPR011991">
    <property type="entry name" value="ArsR-like_HTH"/>
</dbReference>
<protein>
    <submittedName>
        <fullName evidence="2">MarR family transcriptional regulator</fullName>
    </submittedName>
</protein>
<reference evidence="3" key="1">
    <citation type="journal article" date="2019" name="Int. J. Syst. Evol. Microbiol.">
        <title>The Global Catalogue of Microorganisms (GCM) 10K type strain sequencing project: providing services to taxonomists for standard genome sequencing and annotation.</title>
        <authorList>
            <consortium name="The Broad Institute Genomics Platform"/>
            <consortium name="The Broad Institute Genome Sequencing Center for Infectious Disease"/>
            <person name="Wu L."/>
            <person name="Ma J."/>
        </authorList>
    </citation>
    <scope>NUCLEOTIDE SEQUENCE [LARGE SCALE GENOMIC DNA]</scope>
    <source>
        <strain evidence="3">CGMCC 1.15772</strain>
    </source>
</reference>
<keyword evidence="3" id="KW-1185">Reference proteome</keyword>
<dbReference type="Gene3D" id="1.10.10.10">
    <property type="entry name" value="Winged helix-like DNA-binding domain superfamily/Winged helix DNA-binding domain"/>
    <property type="match status" value="1"/>
</dbReference>
<evidence type="ECO:0000313" key="2">
    <source>
        <dbReference type="EMBL" id="MFC7270227.1"/>
    </source>
</evidence>
<dbReference type="PROSITE" id="PS50995">
    <property type="entry name" value="HTH_MARR_2"/>
    <property type="match status" value="1"/>
</dbReference>
<dbReference type="PANTHER" id="PTHR33164:SF89">
    <property type="entry name" value="MARR FAMILY REGULATORY PROTEIN"/>
    <property type="match status" value="1"/>
</dbReference>
<dbReference type="Proteomes" id="UP001596507">
    <property type="component" value="Unassembled WGS sequence"/>
</dbReference>
<feature type="domain" description="HTH marR-type" evidence="1">
    <location>
        <begin position="10"/>
        <end position="145"/>
    </location>
</feature>
<dbReference type="SUPFAM" id="SSF46785">
    <property type="entry name" value="Winged helix' DNA-binding domain"/>
    <property type="match status" value="1"/>
</dbReference>
<dbReference type="PANTHER" id="PTHR33164">
    <property type="entry name" value="TRANSCRIPTIONAL REGULATOR, MARR FAMILY"/>
    <property type="match status" value="1"/>
</dbReference>
<comment type="caution">
    <text evidence="2">The sequence shown here is derived from an EMBL/GenBank/DDBJ whole genome shotgun (WGS) entry which is preliminary data.</text>
</comment>
<sequence>MPQSTVDERFIELADIVNDIAREIRVRGAHSTPVVPLTPTQSQIMRYVHTHPGCSASDIADGSGLQRANVSTALRELRTRGYLISHRDETDGRAIRIHATERADETIARLREAWAGLLAAGWESGAAGGADDLAAVTATLARLRDGLTAEPARKAFPAEAPASAAGGADSIR</sequence>
<dbReference type="Pfam" id="PF12802">
    <property type="entry name" value="MarR_2"/>
    <property type="match status" value="1"/>
</dbReference>